<accession>A0A1H6KTE7</accession>
<evidence type="ECO:0000313" key="1">
    <source>
        <dbReference type="EMBL" id="SEH79126.1"/>
    </source>
</evidence>
<protein>
    <submittedName>
        <fullName evidence="1">Uncharacterized protein</fullName>
    </submittedName>
</protein>
<dbReference type="Proteomes" id="UP000198988">
    <property type="component" value="Unassembled WGS sequence"/>
</dbReference>
<reference evidence="2" key="1">
    <citation type="submission" date="2016-06" db="EMBL/GenBank/DDBJ databases">
        <authorList>
            <person name="Petersen J."/>
            <person name="Sayavedra L."/>
        </authorList>
    </citation>
    <scope>NUCLEOTIDE SEQUENCE [LARGE SCALE GENOMIC DNA]</scope>
    <source>
        <strain evidence="2">BazSymA</strain>
    </source>
</reference>
<dbReference type="EMBL" id="CDSC02000207">
    <property type="protein sequence ID" value="SEH79126.1"/>
    <property type="molecule type" value="Genomic_DNA"/>
</dbReference>
<proteinExistence type="predicted"/>
<organism evidence="1 2">
    <name type="scientific">Bathymodiolus azoricus thioautotrophic gill symbiont</name>
    <dbReference type="NCBI Taxonomy" id="235205"/>
    <lineage>
        <taxon>Bacteria</taxon>
        <taxon>Pseudomonadati</taxon>
        <taxon>Pseudomonadota</taxon>
        <taxon>Gammaproteobacteria</taxon>
        <taxon>sulfur-oxidizing symbionts</taxon>
    </lineage>
</organism>
<dbReference type="AlphaFoldDB" id="A0A1H6KTE7"/>
<sequence>MSTAHPLLSCILNKLHFTLSLKTASIVCNREVKKYNHPKYIYKLYFPSGTTMNSPLALLVDRTSKGKAEKPIGLLG</sequence>
<gene>
    <name evidence="1" type="ORF">BAZSYMA_ACONTIG195440_1</name>
</gene>
<evidence type="ECO:0000313" key="2">
    <source>
        <dbReference type="Proteomes" id="UP000198988"/>
    </source>
</evidence>
<name>A0A1H6KTE7_9GAMM</name>